<comment type="caution">
    <text evidence="2">The sequence shown here is derived from an EMBL/GenBank/DDBJ whole genome shotgun (WGS) entry which is preliminary data.</text>
</comment>
<evidence type="ECO:0000256" key="1">
    <source>
        <dbReference type="SAM" id="MobiDB-lite"/>
    </source>
</evidence>
<dbReference type="SUPFAM" id="SSF110296">
    <property type="entry name" value="Oligoxyloglucan reducing end-specific cellobiohydrolase"/>
    <property type="match status" value="1"/>
</dbReference>
<name>A0A9W5UTH5_9ACTN</name>
<dbReference type="InterPro" id="IPR015943">
    <property type="entry name" value="WD40/YVTN_repeat-like_dom_sf"/>
</dbReference>
<dbReference type="Gene3D" id="2.130.10.10">
    <property type="entry name" value="YVTN repeat-like/Quinoprotein amine dehydrogenase"/>
    <property type="match status" value="1"/>
</dbReference>
<evidence type="ECO:0000313" key="2">
    <source>
        <dbReference type="EMBL" id="GIJ33953.1"/>
    </source>
</evidence>
<dbReference type="OrthoDB" id="3351730at2"/>
<gene>
    <name evidence="2" type="ORF">Vse01_31010</name>
</gene>
<dbReference type="EMBL" id="BOPD01000018">
    <property type="protein sequence ID" value="GIJ33953.1"/>
    <property type="molecule type" value="Genomic_DNA"/>
</dbReference>
<proteinExistence type="predicted"/>
<dbReference type="AlphaFoldDB" id="A0A9W5UTH5"/>
<dbReference type="RefSeq" id="WP_093403759.1">
    <property type="nucleotide sequence ID" value="NZ_BOPD01000018.1"/>
</dbReference>
<reference evidence="2" key="1">
    <citation type="submission" date="2021-01" db="EMBL/GenBank/DDBJ databases">
        <title>Whole genome shotgun sequence of Verrucosispora sediminis NBRC 107745.</title>
        <authorList>
            <person name="Komaki H."/>
            <person name="Tamura T."/>
        </authorList>
    </citation>
    <scope>NUCLEOTIDE SEQUENCE</scope>
    <source>
        <strain evidence="2">NBRC 107745</strain>
    </source>
</reference>
<evidence type="ECO:0000313" key="3">
    <source>
        <dbReference type="Proteomes" id="UP000607311"/>
    </source>
</evidence>
<dbReference type="PROSITE" id="PS51257">
    <property type="entry name" value="PROKAR_LIPOPROTEIN"/>
    <property type="match status" value="1"/>
</dbReference>
<keyword evidence="3" id="KW-1185">Reference proteome</keyword>
<protein>
    <submittedName>
        <fullName evidence="2">Uncharacterized protein</fullName>
    </submittedName>
</protein>
<accession>A0A9W5UTH5</accession>
<feature type="region of interest" description="Disordered" evidence="1">
    <location>
        <begin position="26"/>
        <end position="51"/>
    </location>
</feature>
<sequence length="377" mass="40539">MTSRQARLLLLSVLVTTLAGCSIGDVRRTAPAPEPTLSDSASAPPAPRPVAETRTTRLAVSERYDQPYVEFVDAQRGYALFAACDGRPPGGPECPALLWSTRDGGRSWQSLRHPRPVAGNQQMYATVEVLALWAEPHGWWTSTDGGETFRHSPGEAAPASWQGTQGRFQVIEESGKVGRWDGRRLRPLPAQPPLSAIHTVAVADTLFRKSDGTEFHAPLVVTGLSGDGRPRVAKSWDEGRSWRSGEPLPAQGEVSVLRLLLGSDGWWLVGERPDRTGFPALWRSTGGNNWFRVYAEGHPEAGRVVPLGGSTAAVISPRGAGAVVGGRYLDLPWPVTAEHSIRLLPDGTLFAAGPQGVLLGAGQYAERSWVAINLVSD</sequence>
<organism evidence="2 3">
    <name type="scientific">Micromonospora sediminimaris</name>
    <dbReference type="NCBI Taxonomy" id="547162"/>
    <lineage>
        <taxon>Bacteria</taxon>
        <taxon>Bacillati</taxon>
        <taxon>Actinomycetota</taxon>
        <taxon>Actinomycetes</taxon>
        <taxon>Micromonosporales</taxon>
        <taxon>Micromonosporaceae</taxon>
        <taxon>Micromonospora</taxon>
    </lineage>
</organism>
<dbReference type="Proteomes" id="UP000607311">
    <property type="component" value="Unassembled WGS sequence"/>
</dbReference>